<feature type="transmembrane region" description="Helical" evidence="1">
    <location>
        <begin position="34"/>
        <end position="55"/>
    </location>
</feature>
<evidence type="ECO:0000313" key="2">
    <source>
        <dbReference type="EMBL" id="EMF84049.1"/>
    </source>
</evidence>
<comment type="caution">
    <text evidence="2">The sequence shown here is derived from an EMBL/GenBank/DDBJ whole genome shotgun (WGS) entry which is preliminary data.</text>
</comment>
<evidence type="ECO:0000256" key="1">
    <source>
        <dbReference type="SAM" id="Phobius"/>
    </source>
</evidence>
<evidence type="ECO:0000313" key="3">
    <source>
        <dbReference type="Proteomes" id="UP000011770"/>
    </source>
</evidence>
<protein>
    <submittedName>
        <fullName evidence="2">Uncharacterized protein</fullName>
    </submittedName>
</protein>
<accession>M3GDR0</accession>
<dbReference type="EMBL" id="AHOR02000010">
    <property type="protein sequence ID" value="EMF84049.1"/>
    <property type="molecule type" value="Genomic_DNA"/>
</dbReference>
<organism evidence="2 3">
    <name type="scientific">Leptospira weilii serovar Topaz str. LT2116</name>
    <dbReference type="NCBI Taxonomy" id="1088540"/>
    <lineage>
        <taxon>Bacteria</taxon>
        <taxon>Pseudomonadati</taxon>
        <taxon>Spirochaetota</taxon>
        <taxon>Spirochaetia</taxon>
        <taxon>Leptospirales</taxon>
        <taxon>Leptospiraceae</taxon>
        <taxon>Leptospira</taxon>
    </lineage>
</organism>
<proteinExistence type="predicted"/>
<keyword evidence="1" id="KW-0812">Transmembrane</keyword>
<keyword evidence="1" id="KW-0472">Membrane</keyword>
<gene>
    <name evidence="2" type="ORF">LEP1GSC188_4300</name>
</gene>
<dbReference type="Proteomes" id="UP000011770">
    <property type="component" value="Unassembled WGS sequence"/>
</dbReference>
<sequence>MESERVQVILYIINIEFSGNRDLAVDYRVFKARILFIVFLSLSICISFVAFVPGFEKFIEE</sequence>
<keyword evidence="1" id="KW-1133">Transmembrane helix</keyword>
<dbReference type="AlphaFoldDB" id="M3GDR0"/>
<name>M3GDR0_9LEPT</name>
<reference evidence="2 3" key="1">
    <citation type="submission" date="2013-01" db="EMBL/GenBank/DDBJ databases">
        <authorList>
            <person name="Harkins D.M."/>
            <person name="Durkin A.S."/>
            <person name="Brinkac L.M."/>
            <person name="Haft D.H."/>
            <person name="Selengut J.D."/>
            <person name="Sanka R."/>
            <person name="DePew J."/>
            <person name="Purushe J."/>
            <person name="Tulsiani S.M."/>
            <person name="Graham G.C."/>
            <person name="Burns M.-A."/>
            <person name="Dohnt M.F."/>
            <person name="Smythe L.D."/>
            <person name="McKay D.B."/>
            <person name="Craig S.B."/>
            <person name="Vinetz J.M."/>
            <person name="Sutton G.G."/>
            <person name="Nierman W.C."/>
            <person name="Fouts D.E."/>
        </authorList>
    </citation>
    <scope>NUCLEOTIDE SEQUENCE [LARGE SCALE GENOMIC DNA]</scope>
    <source>
        <strain evidence="2 3">LT2116</strain>
    </source>
</reference>